<keyword evidence="3" id="KW-0597">Phosphoprotein</keyword>
<evidence type="ECO:0000313" key="7">
    <source>
        <dbReference type="EMBL" id="KIW30306.1"/>
    </source>
</evidence>
<evidence type="ECO:0000256" key="4">
    <source>
        <dbReference type="ARBA" id="ARBA00023242"/>
    </source>
</evidence>
<dbReference type="PANTHER" id="PTHR14087:SF7">
    <property type="entry name" value="THYMOCYTE NUCLEAR PROTEIN 1"/>
    <property type="match status" value="1"/>
</dbReference>
<dbReference type="VEuPathDB" id="FungiDB:PV07_06058"/>
<dbReference type="Pfam" id="PF01878">
    <property type="entry name" value="EVE"/>
    <property type="match status" value="1"/>
</dbReference>
<keyword evidence="8" id="KW-1185">Reference proteome</keyword>
<feature type="compositionally biased region" description="Basic residues" evidence="5">
    <location>
        <begin position="139"/>
        <end position="148"/>
    </location>
</feature>
<dbReference type="GeneID" id="27345252"/>
<evidence type="ECO:0000256" key="5">
    <source>
        <dbReference type="SAM" id="MobiDB-lite"/>
    </source>
</evidence>
<sequence>MPAKKRKASSNSSTPAKKVRIGGTSAIPDQPAVSSAGRPKRTTVSEPKYNFTRRRSSGAQNTAPAGSSAKGEPVKKRGRPPKAAASPAPKRDVKPKPVKSSVKKTTTSNASKPVTSSRTARAATRKSPAKAPAPTTTAKRGRKPKVAPKTKNASSESESEDGPSPHGHAPGAINGDGNKSGETATLDHDIQYWLMKAEPESRIEKGHDVKFSIDDLAAKTEPEGWDGVRNPVARNNMRAMRKGDLAFFYHSNCAIPGIAGVMRIVGEHTIDESAFDPGHPYFDPKSDRAKPKWELVHVEFVKKFENLITLKELKSFAKPGGALENMQTFKQSRLSVSAVSAEEWRFILDLAGESVSLGHGDVMGGYESEVDGEGEETVGTGDGDGLNGLSDGATGLGITGAIDGDVSDQNDTPNNDGAVPVNGAGEV</sequence>
<feature type="compositionally biased region" description="Low complexity" evidence="5">
    <location>
        <begin position="98"/>
        <end position="108"/>
    </location>
</feature>
<reference evidence="7 8" key="1">
    <citation type="submission" date="2015-01" db="EMBL/GenBank/DDBJ databases">
        <title>The Genome Sequence of Cladophialophora immunda CBS83496.</title>
        <authorList>
            <consortium name="The Broad Institute Genomics Platform"/>
            <person name="Cuomo C."/>
            <person name="de Hoog S."/>
            <person name="Gorbushina A."/>
            <person name="Stielow B."/>
            <person name="Teixiera M."/>
            <person name="Abouelleil A."/>
            <person name="Chapman S.B."/>
            <person name="Priest M."/>
            <person name="Young S.K."/>
            <person name="Wortman J."/>
            <person name="Nusbaum C."/>
            <person name="Birren B."/>
        </authorList>
    </citation>
    <scope>NUCLEOTIDE SEQUENCE [LARGE SCALE GENOMIC DNA]</scope>
    <source>
        <strain evidence="7 8">CBS 83496</strain>
    </source>
</reference>
<dbReference type="InterPro" id="IPR015947">
    <property type="entry name" value="PUA-like_sf"/>
</dbReference>
<dbReference type="STRING" id="569365.A0A0D1ZQK0"/>
<dbReference type="EMBL" id="KN847042">
    <property type="protein sequence ID" value="KIW30306.1"/>
    <property type="molecule type" value="Genomic_DNA"/>
</dbReference>
<evidence type="ECO:0000256" key="3">
    <source>
        <dbReference type="ARBA" id="ARBA00022553"/>
    </source>
</evidence>
<dbReference type="FunFam" id="3.10.590.10:FF:000003">
    <property type="entry name" value="Thymocyte nuclear protein 1"/>
    <property type="match status" value="1"/>
</dbReference>
<feature type="compositionally biased region" description="Low complexity" evidence="5">
    <location>
        <begin position="129"/>
        <end position="138"/>
    </location>
</feature>
<comment type="subcellular location">
    <subcellularLocation>
        <location evidence="1">Nucleus</location>
    </subcellularLocation>
</comment>
<accession>A0A0D1ZQK0</accession>
<feature type="region of interest" description="Disordered" evidence="5">
    <location>
        <begin position="366"/>
        <end position="427"/>
    </location>
</feature>
<dbReference type="InterPro" id="IPR052181">
    <property type="entry name" value="5hmC_binding"/>
</dbReference>
<organism evidence="7 8">
    <name type="scientific">Cladophialophora immunda</name>
    <dbReference type="NCBI Taxonomy" id="569365"/>
    <lineage>
        <taxon>Eukaryota</taxon>
        <taxon>Fungi</taxon>
        <taxon>Dikarya</taxon>
        <taxon>Ascomycota</taxon>
        <taxon>Pezizomycotina</taxon>
        <taxon>Eurotiomycetes</taxon>
        <taxon>Chaetothyriomycetidae</taxon>
        <taxon>Chaetothyriales</taxon>
        <taxon>Herpotrichiellaceae</taxon>
        <taxon>Cladophialophora</taxon>
    </lineage>
</organism>
<dbReference type="Gene3D" id="3.10.590.10">
    <property type="entry name" value="ph1033 like domains"/>
    <property type="match status" value="1"/>
</dbReference>
<feature type="region of interest" description="Disordered" evidence="5">
    <location>
        <begin position="1"/>
        <end position="183"/>
    </location>
</feature>
<evidence type="ECO:0000313" key="8">
    <source>
        <dbReference type="Proteomes" id="UP000054466"/>
    </source>
</evidence>
<name>A0A0D1ZQK0_9EURO</name>
<evidence type="ECO:0000256" key="2">
    <source>
        <dbReference type="ARBA" id="ARBA00014654"/>
    </source>
</evidence>
<dbReference type="GO" id="GO:0005634">
    <property type="term" value="C:nucleus"/>
    <property type="evidence" value="ECO:0007669"/>
    <property type="project" value="UniProtKB-SubCell"/>
</dbReference>
<dbReference type="InterPro" id="IPR002740">
    <property type="entry name" value="EVE_domain"/>
</dbReference>
<keyword evidence="4" id="KW-0539">Nucleus</keyword>
<dbReference type="PANTHER" id="PTHR14087">
    <property type="entry name" value="THYMOCYTE NUCLEAR PROTEIN 1"/>
    <property type="match status" value="1"/>
</dbReference>
<dbReference type="SUPFAM" id="SSF88697">
    <property type="entry name" value="PUA domain-like"/>
    <property type="match status" value="1"/>
</dbReference>
<evidence type="ECO:0000256" key="1">
    <source>
        <dbReference type="ARBA" id="ARBA00004123"/>
    </source>
</evidence>
<evidence type="ECO:0000259" key="6">
    <source>
        <dbReference type="Pfam" id="PF01878"/>
    </source>
</evidence>
<dbReference type="RefSeq" id="XP_016250522.1">
    <property type="nucleotide sequence ID" value="XM_016393003.1"/>
</dbReference>
<protein>
    <recommendedName>
        <fullName evidence="2">Thymocyte nuclear protein 1</fullName>
    </recommendedName>
</protein>
<proteinExistence type="predicted"/>
<dbReference type="CDD" id="cd21133">
    <property type="entry name" value="EVE"/>
    <property type="match status" value="1"/>
</dbReference>
<feature type="domain" description="EVE" evidence="6">
    <location>
        <begin position="191"/>
        <end position="349"/>
    </location>
</feature>
<dbReference type="AlphaFoldDB" id="A0A0D1ZQK0"/>
<dbReference type="Proteomes" id="UP000054466">
    <property type="component" value="Unassembled WGS sequence"/>
</dbReference>
<dbReference type="InterPro" id="IPR047197">
    <property type="entry name" value="THYN1-like_EVE"/>
</dbReference>
<gene>
    <name evidence="7" type="ORF">PV07_06058</name>
</gene>
<dbReference type="OrthoDB" id="41445at2759"/>